<name>A0A3P8MF91_9BACT</name>
<evidence type="ECO:0000256" key="1">
    <source>
        <dbReference type="ARBA" id="ARBA00038232"/>
    </source>
</evidence>
<reference evidence="3" key="2">
    <citation type="submission" date="2022-07" db="EMBL/GenBank/DDBJ databases">
        <title>Complete genome of Mycoplasma caviae type strain G122.</title>
        <authorList>
            <person name="Spergser J."/>
        </authorList>
    </citation>
    <scope>NUCLEOTIDE SEQUENCE</scope>
    <source>
        <strain evidence="3">G122</strain>
    </source>
</reference>
<dbReference type="InterPro" id="IPR009057">
    <property type="entry name" value="Homeodomain-like_sf"/>
</dbReference>
<dbReference type="InterPro" id="IPR036388">
    <property type="entry name" value="WH-like_DNA-bd_sf"/>
</dbReference>
<dbReference type="InterPro" id="IPR055247">
    <property type="entry name" value="InsJ-like_HTH"/>
</dbReference>
<evidence type="ECO:0000313" key="4">
    <source>
        <dbReference type="EMBL" id="VDR41812.1"/>
    </source>
</evidence>
<dbReference type="EMBL" id="UZVY01000001">
    <property type="protein sequence ID" value="VDR42003.1"/>
    <property type="molecule type" value="Genomic_DNA"/>
</dbReference>
<dbReference type="SUPFAM" id="SSF46689">
    <property type="entry name" value="Homeodomain-like"/>
    <property type="match status" value="2"/>
</dbReference>
<dbReference type="PANTHER" id="PTHR33795:SF1">
    <property type="entry name" value="INSERTION ELEMENT IS150 PROTEIN INSJ"/>
    <property type="match status" value="1"/>
</dbReference>
<evidence type="ECO:0000259" key="2">
    <source>
        <dbReference type="Pfam" id="PF13518"/>
    </source>
</evidence>
<dbReference type="AlphaFoldDB" id="A0A3P8MF91"/>
<gene>
    <name evidence="4" type="ORF">NCTC10126_00296</name>
    <name evidence="5" type="ORF">NCTC10126_00497</name>
    <name evidence="6" type="ORF">NCTC10126_00529</name>
    <name evidence="7" type="ORF">NCTC10126_00536</name>
    <name evidence="8" type="ORF">NCTC10126_00863</name>
    <name evidence="3" type="ORF">NPA07_05390</name>
</gene>
<dbReference type="OrthoDB" id="80203at2"/>
<feature type="domain" description="Insertion element IS150 protein InsJ-like helix-turn-helix" evidence="2">
    <location>
        <begin position="67"/>
        <end position="111"/>
    </location>
</feature>
<dbReference type="InterPro" id="IPR052057">
    <property type="entry name" value="IS150/IS1296_orfA-like"/>
</dbReference>
<evidence type="ECO:0000313" key="8">
    <source>
        <dbReference type="EMBL" id="VDR42343.1"/>
    </source>
</evidence>
<protein>
    <submittedName>
        <fullName evidence="3">Helix-turn-helix domain-containing protein</fullName>
    </submittedName>
    <submittedName>
        <fullName evidence="5">Transposase and inactivated derivatives</fullName>
    </submittedName>
</protein>
<dbReference type="Proteomes" id="UP000280036">
    <property type="component" value="Unassembled WGS sequence"/>
</dbReference>
<evidence type="ECO:0000313" key="5">
    <source>
        <dbReference type="EMBL" id="VDR42003.1"/>
    </source>
</evidence>
<dbReference type="EMBL" id="CP101806">
    <property type="protein sequence ID" value="UUD35207.1"/>
    <property type="molecule type" value="Genomic_DNA"/>
</dbReference>
<reference evidence="5 9" key="1">
    <citation type="submission" date="2018-12" db="EMBL/GenBank/DDBJ databases">
        <authorList>
            <consortium name="Pathogen Informatics"/>
        </authorList>
    </citation>
    <scope>NUCLEOTIDE SEQUENCE [LARGE SCALE GENOMIC DNA]</scope>
    <source>
        <strain evidence="5 9">NCTC10126</strain>
    </source>
</reference>
<evidence type="ECO:0000313" key="9">
    <source>
        <dbReference type="Proteomes" id="UP000280036"/>
    </source>
</evidence>
<evidence type="ECO:0000313" key="7">
    <source>
        <dbReference type="EMBL" id="VDR42040.1"/>
    </source>
</evidence>
<evidence type="ECO:0000313" key="3">
    <source>
        <dbReference type="EMBL" id="UUD35207.1"/>
    </source>
</evidence>
<feature type="domain" description="Insertion element IS150 protein InsJ-like helix-turn-helix" evidence="2">
    <location>
        <begin position="8"/>
        <end position="52"/>
    </location>
</feature>
<dbReference type="EMBL" id="UZVY01000001">
    <property type="protein sequence ID" value="VDR42033.1"/>
    <property type="molecule type" value="Genomic_DNA"/>
</dbReference>
<dbReference type="EMBL" id="UZVY01000001">
    <property type="protein sequence ID" value="VDR42343.1"/>
    <property type="molecule type" value="Genomic_DNA"/>
</dbReference>
<dbReference type="EMBL" id="UZVY01000001">
    <property type="protein sequence ID" value="VDR42040.1"/>
    <property type="molecule type" value="Genomic_DNA"/>
</dbReference>
<dbReference type="Gene3D" id="1.10.10.10">
    <property type="entry name" value="Winged helix-like DNA-binding domain superfamily/Winged helix DNA-binding domain"/>
    <property type="match status" value="1"/>
</dbReference>
<evidence type="ECO:0000313" key="6">
    <source>
        <dbReference type="EMBL" id="VDR42033.1"/>
    </source>
</evidence>
<proteinExistence type="inferred from homology"/>
<comment type="similarity">
    <text evidence="1">Belongs to the IS150/IS1296 orfA family.</text>
</comment>
<organism evidence="5 9">
    <name type="scientific">Mycoplasmopsis caviae</name>
    <dbReference type="NCBI Taxonomy" id="55603"/>
    <lineage>
        <taxon>Bacteria</taxon>
        <taxon>Bacillati</taxon>
        <taxon>Mycoplasmatota</taxon>
        <taxon>Mycoplasmoidales</taxon>
        <taxon>Metamycoplasmataceae</taxon>
        <taxon>Mycoplasmopsis</taxon>
    </lineage>
</organism>
<dbReference type="Proteomes" id="UP001058569">
    <property type="component" value="Chromosome"/>
</dbReference>
<dbReference type="Pfam" id="PF13518">
    <property type="entry name" value="HTH_28"/>
    <property type="match status" value="2"/>
</dbReference>
<sequence length="176" mass="20682">MKLDKSIKKKIVNFYKKGMIKSQISLKFGLSESTVTNVIEKYNAFGKTSFEPRKNSTHKSPEFKHLIVLRVLNGETIQDISIQEKISYCAIRSWVMKYQELGYNGLMKKSRIKKILRRELLTNNEKYKNIDSEQRCKIYEEQIRILWMENDILKKSIALAEKVKAKKKSINTDLKS</sequence>
<accession>A0A3P8MF91</accession>
<evidence type="ECO:0000313" key="10">
    <source>
        <dbReference type="Proteomes" id="UP001058569"/>
    </source>
</evidence>
<keyword evidence="10" id="KW-1185">Reference proteome</keyword>
<dbReference type="RefSeq" id="WP_126118075.1">
    <property type="nucleotide sequence ID" value="NZ_CP101806.1"/>
</dbReference>
<dbReference type="PANTHER" id="PTHR33795">
    <property type="entry name" value="INSERTION ELEMENT IS150 PROTEIN INSJ"/>
    <property type="match status" value="1"/>
</dbReference>
<dbReference type="EMBL" id="UZVY01000001">
    <property type="protein sequence ID" value="VDR41812.1"/>
    <property type="molecule type" value="Genomic_DNA"/>
</dbReference>